<accession>A0ABP6C8C4</accession>
<organism evidence="11 12">
    <name type="scientific">Actinomadura fulvescens</name>
    <dbReference type="NCBI Taxonomy" id="46160"/>
    <lineage>
        <taxon>Bacteria</taxon>
        <taxon>Bacillati</taxon>
        <taxon>Actinomycetota</taxon>
        <taxon>Actinomycetes</taxon>
        <taxon>Streptosporangiales</taxon>
        <taxon>Thermomonosporaceae</taxon>
        <taxon>Actinomadura</taxon>
    </lineage>
</organism>
<name>A0ABP6C8C4_9ACTN</name>
<reference evidence="12" key="1">
    <citation type="journal article" date="2019" name="Int. J. Syst. Evol. Microbiol.">
        <title>The Global Catalogue of Microorganisms (GCM) 10K type strain sequencing project: providing services to taxonomists for standard genome sequencing and annotation.</title>
        <authorList>
            <consortium name="The Broad Institute Genomics Platform"/>
            <consortium name="The Broad Institute Genome Sequencing Center for Infectious Disease"/>
            <person name="Wu L."/>
            <person name="Ma J."/>
        </authorList>
    </citation>
    <scope>NUCLEOTIDE SEQUENCE [LARGE SCALE GENOMIC DNA]</scope>
    <source>
        <strain evidence="12">JCM 6833</strain>
    </source>
</reference>
<protein>
    <recommendedName>
        <fullName evidence="7">tRNA(Ile)-lysidine synthase</fullName>
        <ecNumber evidence="7">6.3.4.19</ecNumber>
    </recommendedName>
    <alternativeName>
        <fullName evidence="7">tRNA(Ile)-2-lysyl-cytidine synthase</fullName>
    </alternativeName>
    <alternativeName>
        <fullName evidence="7">tRNA(Ile)-lysidine synthetase</fullName>
    </alternativeName>
</protein>
<keyword evidence="3 7" id="KW-0819">tRNA processing</keyword>
<dbReference type="InterPro" id="IPR012094">
    <property type="entry name" value="tRNA_Ile_lys_synt"/>
</dbReference>
<dbReference type="Pfam" id="PF01171">
    <property type="entry name" value="ATP_bind_3"/>
    <property type="match status" value="1"/>
</dbReference>
<dbReference type="Pfam" id="PF09179">
    <property type="entry name" value="TilS"/>
    <property type="match status" value="1"/>
</dbReference>
<evidence type="ECO:0000256" key="1">
    <source>
        <dbReference type="ARBA" id="ARBA00022490"/>
    </source>
</evidence>
<comment type="catalytic activity">
    <reaction evidence="6 7">
        <text>cytidine(34) in tRNA(Ile2) + L-lysine + ATP = lysidine(34) in tRNA(Ile2) + AMP + diphosphate + H(+)</text>
        <dbReference type="Rhea" id="RHEA:43744"/>
        <dbReference type="Rhea" id="RHEA-COMP:10625"/>
        <dbReference type="Rhea" id="RHEA-COMP:10670"/>
        <dbReference type="ChEBI" id="CHEBI:15378"/>
        <dbReference type="ChEBI" id="CHEBI:30616"/>
        <dbReference type="ChEBI" id="CHEBI:32551"/>
        <dbReference type="ChEBI" id="CHEBI:33019"/>
        <dbReference type="ChEBI" id="CHEBI:82748"/>
        <dbReference type="ChEBI" id="CHEBI:83665"/>
        <dbReference type="ChEBI" id="CHEBI:456215"/>
        <dbReference type="EC" id="6.3.4.19"/>
    </reaction>
</comment>
<evidence type="ECO:0000313" key="11">
    <source>
        <dbReference type="EMBL" id="GAA2607427.1"/>
    </source>
</evidence>
<feature type="coiled-coil region" evidence="8">
    <location>
        <begin position="221"/>
        <end position="248"/>
    </location>
</feature>
<keyword evidence="8" id="KW-0175">Coiled coil</keyword>
<comment type="domain">
    <text evidence="7">The N-terminal region contains the highly conserved SGGXDS motif, predicted to be a P-loop motif involved in ATP binding.</text>
</comment>
<evidence type="ECO:0000256" key="5">
    <source>
        <dbReference type="ARBA" id="ARBA00022840"/>
    </source>
</evidence>
<dbReference type="Proteomes" id="UP001501509">
    <property type="component" value="Unassembled WGS sequence"/>
</dbReference>
<evidence type="ECO:0000256" key="8">
    <source>
        <dbReference type="SAM" id="Coils"/>
    </source>
</evidence>
<dbReference type="EC" id="6.3.4.19" evidence="7"/>
<evidence type="ECO:0000313" key="12">
    <source>
        <dbReference type="Proteomes" id="UP001501509"/>
    </source>
</evidence>
<dbReference type="CDD" id="cd01992">
    <property type="entry name" value="TilS_N"/>
    <property type="match status" value="1"/>
</dbReference>
<dbReference type="PANTHER" id="PTHR43033:SF1">
    <property type="entry name" value="TRNA(ILE)-LYSIDINE SYNTHASE-RELATED"/>
    <property type="match status" value="1"/>
</dbReference>
<evidence type="ECO:0000256" key="7">
    <source>
        <dbReference type="HAMAP-Rule" id="MF_01161"/>
    </source>
</evidence>
<dbReference type="SUPFAM" id="SSF52402">
    <property type="entry name" value="Adenine nucleotide alpha hydrolases-like"/>
    <property type="match status" value="1"/>
</dbReference>
<dbReference type="InterPro" id="IPR012795">
    <property type="entry name" value="tRNA_Ile_lys_synt_N"/>
</dbReference>
<dbReference type="PANTHER" id="PTHR43033">
    <property type="entry name" value="TRNA(ILE)-LYSIDINE SYNTHASE-RELATED"/>
    <property type="match status" value="1"/>
</dbReference>
<evidence type="ECO:0000256" key="6">
    <source>
        <dbReference type="ARBA" id="ARBA00048539"/>
    </source>
</evidence>
<dbReference type="InterPro" id="IPR011063">
    <property type="entry name" value="TilS/TtcA_N"/>
</dbReference>
<evidence type="ECO:0000259" key="9">
    <source>
        <dbReference type="Pfam" id="PF01171"/>
    </source>
</evidence>
<comment type="function">
    <text evidence="7">Ligates lysine onto the cytidine present at position 34 of the AUA codon-specific tRNA(Ile) that contains the anticodon CAU, in an ATP-dependent manner. Cytidine is converted to lysidine, thus changing the amino acid specificity of the tRNA from methionine to isoleucine.</text>
</comment>
<comment type="subcellular location">
    <subcellularLocation>
        <location evidence="7">Cytoplasm</location>
    </subcellularLocation>
</comment>
<dbReference type="InterPro" id="IPR015262">
    <property type="entry name" value="tRNA_Ile_lys_synt_subst-bd"/>
</dbReference>
<keyword evidence="12" id="KW-1185">Reference proteome</keyword>
<dbReference type="Gene3D" id="3.40.50.620">
    <property type="entry name" value="HUPs"/>
    <property type="match status" value="1"/>
</dbReference>
<comment type="similarity">
    <text evidence="7">Belongs to the tRNA(Ile)-lysidine synthase family.</text>
</comment>
<dbReference type="Gene3D" id="3.30.465.60">
    <property type="match status" value="1"/>
</dbReference>
<dbReference type="RefSeq" id="WP_344544098.1">
    <property type="nucleotide sequence ID" value="NZ_BAAATD010000006.1"/>
</dbReference>
<dbReference type="EMBL" id="BAAATD010000006">
    <property type="protein sequence ID" value="GAA2607427.1"/>
    <property type="molecule type" value="Genomic_DNA"/>
</dbReference>
<dbReference type="HAMAP" id="MF_01161">
    <property type="entry name" value="tRNA_Ile_lys_synt"/>
    <property type="match status" value="1"/>
</dbReference>
<keyword evidence="1 7" id="KW-0963">Cytoplasm</keyword>
<keyword evidence="4 7" id="KW-0547">Nucleotide-binding</keyword>
<dbReference type="SUPFAM" id="SSF82829">
    <property type="entry name" value="MesJ substrate recognition domain-like"/>
    <property type="match status" value="1"/>
</dbReference>
<proteinExistence type="inferred from homology"/>
<gene>
    <name evidence="7 11" type="primary">tilS</name>
    <name evidence="11" type="ORF">GCM10010411_47060</name>
</gene>
<sequence length="339" mass="35487">MGPDPAVASVRVAVRQALDAVPPGALVLVACSGGADSLALAAALAFEAPRGGRRAGGVTIDHGLQDGSDERAERLVRTMAGLGLDPAGSVAVTVGREGGPENAAREARYEALDRAAARLDAAAVLLGHTRDDQAETVLLGLARGSGARSLAGMPAAFQRPSGVRYVRPLLETGRVTTHRACEALGLEPWDDPHNDDPAYLRVRVRNEALPVLEKTLGPGVSDALARTARQLRDDADALEALATRAYRDLQGTDTGEEGLPVEGLAELPRAVRTRVLRMAAIDAGSPPGTLAAVHVDAVDRLVTAWHGQQHVDLPAGVRAFRRYGKLLFGAGSPPRRGRQ</sequence>
<comment type="caution">
    <text evidence="11">The sequence shown here is derived from an EMBL/GenBank/DDBJ whole genome shotgun (WGS) entry which is preliminary data.</text>
</comment>
<evidence type="ECO:0000256" key="3">
    <source>
        <dbReference type="ARBA" id="ARBA00022694"/>
    </source>
</evidence>
<evidence type="ECO:0000256" key="4">
    <source>
        <dbReference type="ARBA" id="ARBA00022741"/>
    </source>
</evidence>
<keyword evidence="5 7" id="KW-0067">ATP-binding</keyword>
<evidence type="ECO:0000256" key="2">
    <source>
        <dbReference type="ARBA" id="ARBA00022598"/>
    </source>
</evidence>
<feature type="domain" description="tRNA(Ile)-lysidine/2-thiocytidine synthase N-terminal" evidence="9">
    <location>
        <begin position="27"/>
        <end position="207"/>
    </location>
</feature>
<feature type="binding site" evidence="7">
    <location>
        <begin position="32"/>
        <end position="37"/>
    </location>
    <ligand>
        <name>ATP</name>
        <dbReference type="ChEBI" id="CHEBI:30616"/>
    </ligand>
</feature>
<keyword evidence="2 7" id="KW-0436">Ligase</keyword>
<feature type="domain" description="tRNA(Ile)-lysidine synthase substrate-binding" evidence="10">
    <location>
        <begin position="259"/>
        <end position="326"/>
    </location>
</feature>
<dbReference type="NCBIfam" id="TIGR02432">
    <property type="entry name" value="lysidine_TilS_N"/>
    <property type="match status" value="1"/>
</dbReference>
<dbReference type="InterPro" id="IPR014729">
    <property type="entry name" value="Rossmann-like_a/b/a_fold"/>
</dbReference>
<evidence type="ECO:0000259" key="10">
    <source>
        <dbReference type="Pfam" id="PF09179"/>
    </source>
</evidence>